<dbReference type="RefSeq" id="WP_194120507.1">
    <property type="nucleotide sequence ID" value="NZ_JACYGY010000001.1"/>
</dbReference>
<dbReference type="SUPFAM" id="SSF46689">
    <property type="entry name" value="Homeodomain-like"/>
    <property type="match status" value="1"/>
</dbReference>
<keyword evidence="1" id="KW-0805">Transcription regulation</keyword>
<name>A0ABR9WDH9_9BACT</name>
<dbReference type="PRINTS" id="PR00455">
    <property type="entry name" value="HTHTETR"/>
</dbReference>
<dbReference type="Pfam" id="PF16925">
    <property type="entry name" value="TetR_C_13"/>
    <property type="match status" value="1"/>
</dbReference>
<sequence>MARTKEFDQEAILNKAVDLFWYKGYNASSMQDVVDALGLSRSSIYDTFGDKRKLYIAALERYRAQAAGGLIDMVNQSKNTMASLEEIFKMLVHDSFTDKLPKGCFMVNSTVELAPHDEEIDKIVHENMQDIENAFFQLIVKGQESGEISKDKNPRAVARFLFNTISGLRVAAKSGVKKDIYNDIVSVALEGIK</sequence>
<evidence type="ECO:0000313" key="7">
    <source>
        <dbReference type="Proteomes" id="UP000634134"/>
    </source>
</evidence>
<comment type="caution">
    <text evidence="6">The sequence shown here is derived from an EMBL/GenBank/DDBJ whole genome shotgun (WGS) entry which is preliminary data.</text>
</comment>
<dbReference type="InterPro" id="IPR036271">
    <property type="entry name" value="Tet_transcr_reg_TetR-rel_C_sf"/>
</dbReference>
<evidence type="ECO:0000313" key="6">
    <source>
        <dbReference type="EMBL" id="MBE9462289.1"/>
    </source>
</evidence>
<dbReference type="Gene3D" id="1.10.357.10">
    <property type="entry name" value="Tetracycline Repressor, domain 2"/>
    <property type="match status" value="1"/>
</dbReference>
<keyword evidence="2 4" id="KW-0238">DNA-binding</keyword>
<dbReference type="PANTHER" id="PTHR47506">
    <property type="entry name" value="TRANSCRIPTIONAL REGULATORY PROTEIN"/>
    <property type="match status" value="1"/>
</dbReference>
<dbReference type="InterPro" id="IPR011075">
    <property type="entry name" value="TetR_C"/>
</dbReference>
<evidence type="ECO:0000256" key="3">
    <source>
        <dbReference type="ARBA" id="ARBA00023163"/>
    </source>
</evidence>
<evidence type="ECO:0000256" key="2">
    <source>
        <dbReference type="ARBA" id="ARBA00023125"/>
    </source>
</evidence>
<dbReference type="Proteomes" id="UP000634134">
    <property type="component" value="Unassembled WGS sequence"/>
</dbReference>
<proteinExistence type="predicted"/>
<dbReference type="PROSITE" id="PS50977">
    <property type="entry name" value="HTH_TETR_2"/>
    <property type="match status" value="1"/>
</dbReference>
<evidence type="ECO:0000256" key="4">
    <source>
        <dbReference type="PROSITE-ProRule" id="PRU00335"/>
    </source>
</evidence>
<dbReference type="EMBL" id="JACYGY010000001">
    <property type="protein sequence ID" value="MBE9462289.1"/>
    <property type="molecule type" value="Genomic_DNA"/>
</dbReference>
<dbReference type="InterPro" id="IPR001647">
    <property type="entry name" value="HTH_TetR"/>
</dbReference>
<dbReference type="Pfam" id="PF00440">
    <property type="entry name" value="TetR_N"/>
    <property type="match status" value="1"/>
</dbReference>
<organism evidence="6 7">
    <name type="scientific">Dyadobacter subterraneus</name>
    <dbReference type="NCBI Taxonomy" id="2773304"/>
    <lineage>
        <taxon>Bacteria</taxon>
        <taxon>Pseudomonadati</taxon>
        <taxon>Bacteroidota</taxon>
        <taxon>Cytophagia</taxon>
        <taxon>Cytophagales</taxon>
        <taxon>Spirosomataceae</taxon>
        <taxon>Dyadobacter</taxon>
    </lineage>
</organism>
<dbReference type="PANTHER" id="PTHR47506:SF10">
    <property type="entry name" value="TRANSCRIPTIONAL REGULATORY PROTEIN"/>
    <property type="match status" value="1"/>
</dbReference>
<keyword evidence="3" id="KW-0804">Transcription</keyword>
<reference evidence="7" key="1">
    <citation type="submission" date="2023-07" db="EMBL/GenBank/DDBJ databases">
        <title>Dyadobacter sp. nov 'subterranea' isolated from contaminted grondwater.</title>
        <authorList>
            <person name="Szabo I."/>
            <person name="Al-Omari J."/>
            <person name="Szerdahelyi S.G."/>
            <person name="Rado J."/>
        </authorList>
    </citation>
    <scope>NUCLEOTIDE SEQUENCE [LARGE SCALE GENOMIC DNA]</scope>
    <source>
        <strain evidence="7">UP-52</strain>
    </source>
</reference>
<dbReference type="InterPro" id="IPR009057">
    <property type="entry name" value="Homeodomain-like_sf"/>
</dbReference>
<accession>A0ABR9WDH9</accession>
<keyword evidence="7" id="KW-1185">Reference proteome</keyword>
<feature type="DNA-binding region" description="H-T-H motif" evidence="4">
    <location>
        <begin position="29"/>
        <end position="48"/>
    </location>
</feature>
<protein>
    <submittedName>
        <fullName evidence="6">TetR/AcrR family transcriptional regulator</fullName>
    </submittedName>
</protein>
<feature type="domain" description="HTH tetR-type" evidence="5">
    <location>
        <begin position="6"/>
        <end position="66"/>
    </location>
</feature>
<gene>
    <name evidence="6" type="ORF">IEE83_10380</name>
</gene>
<evidence type="ECO:0000259" key="5">
    <source>
        <dbReference type="PROSITE" id="PS50977"/>
    </source>
</evidence>
<dbReference type="Gene3D" id="1.10.10.60">
    <property type="entry name" value="Homeodomain-like"/>
    <property type="match status" value="1"/>
</dbReference>
<dbReference type="SUPFAM" id="SSF48498">
    <property type="entry name" value="Tetracyclin repressor-like, C-terminal domain"/>
    <property type="match status" value="1"/>
</dbReference>
<evidence type="ECO:0000256" key="1">
    <source>
        <dbReference type="ARBA" id="ARBA00023015"/>
    </source>
</evidence>